<keyword evidence="4" id="KW-1185">Reference proteome</keyword>
<proteinExistence type="inferred from homology"/>
<dbReference type="InterPro" id="IPR050490">
    <property type="entry name" value="Bact_solute-bd_prot1"/>
</dbReference>
<evidence type="ECO:0000256" key="2">
    <source>
        <dbReference type="SAM" id="MobiDB-lite"/>
    </source>
</evidence>
<evidence type="ECO:0000313" key="4">
    <source>
        <dbReference type="Proteomes" id="UP001146067"/>
    </source>
</evidence>
<evidence type="ECO:0000313" key="3">
    <source>
        <dbReference type="EMBL" id="MDA1362940.1"/>
    </source>
</evidence>
<name>A0A9X3PGC4_9ACTN</name>
<accession>A0A9X3PGC4</accession>
<reference evidence="3" key="1">
    <citation type="submission" date="2022-12" db="EMBL/GenBank/DDBJ databases">
        <title>Gycomyces niveus sp.nov.,a novel actinomycete isolated from soil in Shouguan.</title>
        <authorList>
            <person name="Yang X."/>
        </authorList>
    </citation>
    <scope>NUCLEOTIDE SEQUENCE</scope>
    <source>
        <strain evidence="3">NEAU-A15</strain>
    </source>
</reference>
<dbReference type="PROSITE" id="PS51318">
    <property type="entry name" value="TAT"/>
    <property type="match status" value="1"/>
</dbReference>
<organism evidence="3 4">
    <name type="scientific">Glycomyces luteolus</name>
    <dbReference type="NCBI Taxonomy" id="2670330"/>
    <lineage>
        <taxon>Bacteria</taxon>
        <taxon>Bacillati</taxon>
        <taxon>Actinomycetota</taxon>
        <taxon>Actinomycetes</taxon>
        <taxon>Glycomycetales</taxon>
        <taxon>Glycomycetaceae</taxon>
        <taxon>Glycomyces</taxon>
    </lineage>
</organism>
<dbReference type="AlphaFoldDB" id="A0A9X3PGC4"/>
<dbReference type="PANTHER" id="PTHR43649:SF31">
    <property type="entry name" value="SN-GLYCEROL-3-PHOSPHATE-BINDING PERIPLASMIC PROTEIN UGPB"/>
    <property type="match status" value="1"/>
</dbReference>
<dbReference type="RefSeq" id="WP_270113025.1">
    <property type="nucleotide sequence ID" value="NZ_JAPZVP010000032.1"/>
</dbReference>
<sequence length="559" mass="60645">MATPSNGSVFRRRSLLKAAGFGAVGTAVIPFAGACSDIESGTGSTQVTEGFDFLPQYKEWPLPVEPDLVGEPPNHPSGFTSYPEPAQAIPEPPANTGTYRITIPTWGTPPPSDDPYFAAVQEAWGGTVVELSHADGNTYAETSVQWLQAGEFGDGIHMFSWMLGAHPNFRETAVNQFYDLTDILTGDISERWPLLAGRVTEAWGKSVWSSDPDDPKSARLYGIPGSLSGGPQNGMYVRTDLLEAADMEVPATVEEVLEIARAWSDDTAGRWAFYGLDYLTPQWFGLASGNGWAWIDGKLVHNCERPEYTEWLEFRRTVWDEKLVHPDAPAASLDPKELHKSGTTLFHQDGMSYWSDFIGSVSRGEIEGAVAPLGPIAAGGRTPVVFGGADVEGWLFLSKSLSPEQVEEILDVANFCAAPFGTIENQLLDYGIEGDHFEFDADGVPRTTEHGSATIGGYYGISGKVQTFHTGDPALVQQRFDYDASVLDFLEKDIFEGIRVEAPAAFISAAQTLKDQESDVVYGRAETADIPAMVETFLANGGEAARVPFTDAYKIVNGE</sequence>
<dbReference type="PANTHER" id="PTHR43649">
    <property type="entry name" value="ARABINOSE-BINDING PROTEIN-RELATED"/>
    <property type="match status" value="1"/>
</dbReference>
<dbReference type="Gene3D" id="3.40.190.10">
    <property type="entry name" value="Periplasmic binding protein-like II"/>
    <property type="match status" value="1"/>
</dbReference>
<evidence type="ECO:0000256" key="1">
    <source>
        <dbReference type="ARBA" id="ARBA00008520"/>
    </source>
</evidence>
<feature type="region of interest" description="Disordered" evidence="2">
    <location>
        <begin position="70"/>
        <end position="90"/>
    </location>
</feature>
<comment type="caution">
    <text evidence="3">The sequence shown here is derived from an EMBL/GenBank/DDBJ whole genome shotgun (WGS) entry which is preliminary data.</text>
</comment>
<dbReference type="SUPFAM" id="SSF53850">
    <property type="entry name" value="Periplasmic binding protein-like II"/>
    <property type="match status" value="1"/>
</dbReference>
<comment type="similarity">
    <text evidence="1">Belongs to the bacterial solute-binding protein 1 family.</text>
</comment>
<protein>
    <submittedName>
        <fullName evidence="3">Extracellular solute-binding protein</fullName>
    </submittedName>
</protein>
<gene>
    <name evidence="3" type="ORF">O1R50_25220</name>
</gene>
<dbReference type="InterPro" id="IPR006311">
    <property type="entry name" value="TAT_signal"/>
</dbReference>
<dbReference type="EMBL" id="JAPZVP010000032">
    <property type="protein sequence ID" value="MDA1362940.1"/>
    <property type="molecule type" value="Genomic_DNA"/>
</dbReference>
<dbReference type="Proteomes" id="UP001146067">
    <property type="component" value="Unassembled WGS sequence"/>
</dbReference>